<keyword evidence="2 4" id="KW-0436">Ligase</keyword>
<dbReference type="CDD" id="cd07906">
    <property type="entry name" value="Adenylation_DNA_ligase_LigD_LigC"/>
    <property type="match status" value="1"/>
</dbReference>
<evidence type="ECO:0000256" key="2">
    <source>
        <dbReference type="ARBA" id="ARBA00022598"/>
    </source>
</evidence>
<accession>A0A6S7B3E9</accession>
<dbReference type="PANTHER" id="PTHR45674">
    <property type="entry name" value="DNA LIGASE 1/3 FAMILY MEMBER"/>
    <property type="match status" value="1"/>
</dbReference>
<feature type="domain" description="ATP-dependent DNA ligase family profile" evidence="3">
    <location>
        <begin position="111"/>
        <end position="200"/>
    </location>
</feature>
<evidence type="ECO:0000313" key="5">
    <source>
        <dbReference type="Proteomes" id="UP000494115"/>
    </source>
</evidence>
<dbReference type="PROSITE" id="PS50160">
    <property type="entry name" value="DNA_LIGASE_A3"/>
    <property type="match status" value="1"/>
</dbReference>
<dbReference type="GO" id="GO:0005524">
    <property type="term" value="F:ATP binding"/>
    <property type="evidence" value="ECO:0007669"/>
    <property type="project" value="InterPro"/>
</dbReference>
<dbReference type="GO" id="GO:0006310">
    <property type="term" value="P:DNA recombination"/>
    <property type="evidence" value="ECO:0007669"/>
    <property type="project" value="InterPro"/>
</dbReference>
<evidence type="ECO:0000313" key="4">
    <source>
        <dbReference type="EMBL" id="CAB3784169.1"/>
    </source>
</evidence>
<dbReference type="InterPro" id="IPR050191">
    <property type="entry name" value="ATP-dep_DNA_ligase"/>
</dbReference>
<reference evidence="4 5" key="1">
    <citation type="submission" date="2020-04" db="EMBL/GenBank/DDBJ databases">
        <authorList>
            <person name="De Canck E."/>
        </authorList>
    </citation>
    <scope>NUCLEOTIDE SEQUENCE [LARGE SCALE GENOMIC DNA]</scope>
    <source>
        <strain evidence="4 5">LMG 28138</strain>
    </source>
</reference>
<dbReference type="InterPro" id="IPR012310">
    <property type="entry name" value="DNA_ligase_ATP-dep_cent"/>
</dbReference>
<dbReference type="EC" id="6.5.1.1" evidence="4"/>
<sequence>MPKAPGIPFARPIEASDLMIAAAHKTPFSDPEFLFEWKYDGYRCLVRKGDRIELISRNGNSLNASFPDVVDAVAAVPGSFVWDSELTVDDARAASFQHLQTRARTTRNARAAARKHPARFYVFDMLATTRDIRGLPLIERKRFLRDSFDDSDALVYASGIVGAGLEVFELVKRHGFEGMVAKRLQSTYQKGRSRDWLKIKWAGYGRQGFGRSLTPPLKQ</sequence>
<dbReference type="PANTHER" id="PTHR45674:SF4">
    <property type="entry name" value="DNA LIGASE 1"/>
    <property type="match status" value="1"/>
</dbReference>
<dbReference type="Pfam" id="PF01068">
    <property type="entry name" value="DNA_ligase_A_M"/>
    <property type="match status" value="1"/>
</dbReference>
<gene>
    <name evidence="4" type="primary">lig_1</name>
    <name evidence="4" type="ORF">LMG28138_01754</name>
</gene>
<comment type="similarity">
    <text evidence="1">Belongs to the ATP-dependent DNA ligase family.</text>
</comment>
<dbReference type="GO" id="GO:0003910">
    <property type="term" value="F:DNA ligase (ATP) activity"/>
    <property type="evidence" value="ECO:0007669"/>
    <property type="project" value="UniProtKB-EC"/>
</dbReference>
<dbReference type="Proteomes" id="UP000494115">
    <property type="component" value="Unassembled WGS sequence"/>
</dbReference>
<dbReference type="Gene3D" id="3.30.470.30">
    <property type="entry name" value="DNA ligase/mRNA capping enzyme"/>
    <property type="match status" value="1"/>
</dbReference>
<organism evidence="4 5">
    <name type="scientific">Pararobbsia alpina</name>
    <dbReference type="NCBI Taxonomy" id="621374"/>
    <lineage>
        <taxon>Bacteria</taxon>
        <taxon>Pseudomonadati</taxon>
        <taxon>Pseudomonadota</taxon>
        <taxon>Betaproteobacteria</taxon>
        <taxon>Burkholderiales</taxon>
        <taxon>Burkholderiaceae</taxon>
        <taxon>Pararobbsia</taxon>
    </lineage>
</organism>
<dbReference type="PROSITE" id="PS00333">
    <property type="entry name" value="DNA_LIGASE_A2"/>
    <property type="match status" value="1"/>
</dbReference>
<keyword evidence="5" id="KW-1185">Reference proteome</keyword>
<dbReference type="InterPro" id="IPR016059">
    <property type="entry name" value="DNA_ligase_ATP-dep_CS"/>
</dbReference>
<dbReference type="AlphaFoldDB" id="A0A6S7B3E9"/>
<dbReference type="GO" id="GO:0006281">
    <property type="term" value="P:DNA repair"/>
    <property type="evidence" value="ECO:0007669"/>
    <property type="project" value="InterPro"/>
</dbReference>
<evidence type="ECO:0000256" key="1">
    <source>
        <dbReference type="ARBA" id="ARBA00007572"/>
    </source>
</evidence>
<name>A0A6S7B3E9_9BURK</name>
<dbReference type="SUPFAM" id="SSF56091">
    <property type="entry name" value="DNA ligase/mRNA capping enzyme, catalytic domain"/>
    <property type="match status" value="1"/>
</dbReference>
<proteinExistence type="inferred from homology"/>
<dbReference type="EMBL" id="CADIKM010000006">
    <property type="protein sequence ID" value="CAB3784169.1"/>
    <property type="molecule type" value="Genomic_DNA"/>
</dbReference>
<dbReference type="RefSeq" id="WP_246257170.1">
    <property type="nucleotide sequence ID" value="NZ_CADIKM010000006.1"/>
</dbReference>
<protein>
    <submittedName>
        <fullName evidence="4">DNA ligase</fullName>
        <ecNumber evidence="4">6.5.1.1</ecNumber>
    </submittedName>
</protein>
<evidence type="ECO:0000259" key="3">
    <source>
        <dbReference type="PROSITE" id="PS50160"/>
    </source>
</evidence>